<feature type="transmembrane region" description="Helical" evidence="6">
    <location>
        <begin position="20"/>
        <end position="44"/>
    </location>
</feature>
<keyword evidence="2" id="KW-1003">Cell membrane</keyword>
<dbReference type="PIRSF" id="PIRSF006483">
    <property type="entry name" value="Membrane_protein_YitT"/>
    <property type="match status" value="1"/>
</dbReference>
<gene>
    <name evidence="8" type="ORF">IV88_GL000502</name>
</gene>
<evidence type="ECO:0000256" key="6">
    <source>
        <dbReference type="SAM" id="Phobius"/>
    </source>
</evidence>
<dbReference type="InterPro" id="IPR003740">
    <property type="entry name" value="YitT"/>
</dbReference>
<comment type="caution">
    <text evidence="8">The sequence shown here is derived from an EMBL/GenBank/DDBJ whole genome shotgun (WGS) entry which is preliminary data.</text>
</comment>
<feature type="transmembrane region" description="Helical" evidence="6">
    <location>
        <begin position="121"/>
        <end position="140"/>
    </location>
</feature>
<comment type="subcellular location">
    <subcellularLocation>
        <location evidence="1">Cell membrane</location>
        <topology evidence="1">Multi-pass membrane protein</topology>
    </subcellularLocation>
</comment>
<keyword evidence="4 6" id="KW-1133">Transmembrane helix</keyword>
<dbReference type="Pfam" id="PF02588">
    <property type="entry name" value="YitT_membrane"/>
    <property type="match status" value="1"/>
</dbReference>
<evidence type="ECO:0000256" key="5">
    <source>
        <dbReference type="ARBA" id="ARBA00023136"/>
    </source>
</evidence>
<feature type="domain" description="DUF2179" evidence="7">
    <location>
        <begin position="233"/>
        <end position="287"/>
    </location>
</feature>
<dbReference type="InterPro" id="IPR019264">
    <property type="entry name" value="DUF2179"/>
</dbReference>
<dbReference type="EMBL" id="JQCQ01000018">
    <property type="protein sequence ID" value="KRO24936.1"/>
    <property type="molecule type" value="Genomic_DNA"/>
</dbReference>
<dbReference type="PATRIC" id="fig|480391.4.peg.509"/>
<evidence type="ECO:0000259" key="7">
    <source>
        <dbReference type="Pfam" id="PF10035"/>
    </source>
</evidence>
<evidence type="ECO:0000256" key="3">
    <source>
        <dbReference type="ARBA" id="ARBA00022692"/>
    </source>
</evidence>
<dbReference type="Pfam" id="PF10035">
    <property type="entry name" value="DUF2179"/>
    <property type="match status" value="1"/>
</dbReference>
<evidence type="ECO:0000256" key="2">
    <source>
        <dbReference type="ARBA" id="ARBA00022475"/>
    </source>
</evidence>
<dbReference type="Proteomes" id="UP000051249">
    <property type="component" value="Unassembled WGS sequence"/>
</dbReference>
<feature type="transmembrane region" description="Helical" evidence="6">
    <location>
        <begin position="98"/>
        <end position="115"/>
    </location>
</feature>
<evidence type="ECO:0000313" key="8">
    <source>
        <dbReference type="EMBL" id="KRO24936.1"/>
    </source>
</evidence>
<sequence>MGKYKYLRTQYGGRMKKRTFNAITQGILIIVALEIIAVSINMFYAPHNVAAGGATGLAIVLDDFFSWNRALVVFIINIGMLILSYFTLGKQTTARITFGSLLLPVCMAITPNISLVHDRTLAVIVGGALYAIGVALLYQIDASSGGTTVPPLILKKFFNFKPAISLLVIDGFVCFLNLFSSGIEAFILAIFSSVITVLVMNYIETGLDRKKTIYVISDKLEEMQQVVGDSLDRSYTAIDVRGGFSGNNQEMLMIVVENSEYQNLINNIRALDRQAFILVNNVAEVHGGDF</sequence>
<dbReference type="Gene3D" id="3.30.70.120">
    <property type="match status" value="1"/>
</dbReference>
<reference evidence="8 9" key="1">
    <citation type="journal article" date="2015" name="Genome Announc.">
        <title>Expanding the biotechnology potential of lactobacilli through comparative genomics of 213 strains and associated genera.</title>
        <authorList>
            <person name="Sun Z."/>
            <person name="Harris H.M."/>
            <person name="McCann A."/>
            <person name="Guo C."/>
            <person name="Argimon S."/>
            <person name="Zhang W."/>
            <person name="Yang X."/>
            <person name="Jeffery I.B."/>
            <person name="Cooney J.C."/>
            <person name="Kagawa T.F."/>
            <person name="Liu W."/>
            <person name="Song Y."/>
            <person name="Salvetti E."/>
            <person name="Wrobel A."/>
            <person name="Rasinkangas P."/>
            <person name="Parkhill J."/>
            <person name="Rea M.C."/>
            <person name="O'Sullivan O."/>
            <person name="Ritari J."/>
            <person name="Douillard F.P."/>
            <person name="Paul Ross R."/>
            <person name="Yang R."/>
            <person name="Briner A.E."/>
            <person name="Felis G.E."/>
            <person name="de Vos W.M."/>
            <person name="Barrangou R."/>
            <person name="Klaenhammer T.R."/>
            <person name="Caufield P.W."/>
            <person name="Cui Y."/>
            <person name="Zhang H."/>
            <person name="O'Toole P.W."/>
        </authorList>
    </citation>
    <scope>NUCLEOTIDE SEQUENCE [LARGE SCALE GENOMIC DNA]</scope>
    <source>
        <strain evidence="8 9">DSM 23026</strain>
    </source>
</reference>
<feature type="transmembrane region" description="Helical" evidence="6">
    <location>
        <begin position="160"/>
        <end position="179"/>
    </location>
</feature>
<dbReference type="PANTHER" id="PTHR33545">
    <property type="entry name" value="UPF0750 MEMBRANE PROTEIN YITT-RELATED"/>
    <property type="match status" value="1"/>
</dbReference>
<dbReference type="InterPro" id="IPR051461">
    <property type="entry name" value="UPF0750_membrane"/>
</dbReference>
<dbReference type="GO" id="GO:0005886">
    <property type="term" value="C:plasma membrane"/>
    <property type="evidence" value="ECO:0007669"/>
    <property type="project" value="UniProtKB-SubCell"/>
</dbReference>
<name>A0A0R2NGM2_9LACO</name>
<dbReference type="AlphaFoldDB" id="A0A0R2NGM2"/>
<proteinExistence type="predicted"/>
<organism evidence="8 9">
    <name type="scientific">Pediococcus argentinicus</name>
    <dbReference type="NCBI Taxonomy" id="480391"/>
    <lineage>
        <taxon>Bacteria</taxon>
        <taxon>Bacillati</taxon>
        <taxon>Bacillota</taxon>
        <taxon>Bacilli</taxon>
        <taxon>Lactobacillales</taxon>
        <taxon>Lactobacillaceae</taxon>
        <taxon>Pediococcus</taxon>
    </lineage>
</organism>
<keyword evidence="9" id="KW-1185">Reference proteome</keyword>
<feature type="transmembrane region" description="Helical" evidence="6">
    <location>
        <begin position="185"/>
        <end position="203"/>
    </location>
</feature>
<evidence type="ECO:0000313" key="9">
    <source>
        <dbReference type="Proteomes" id="UP000051249"/>
    </source>
</evidence>
<accession>A0A0R2NGM2</accession>
<dbReference type="InterPro" id="IPR015867">
    <property type="entry name" value="N-reg_PII/ATP_PRibTrfase_C"/>
</dbReference>
<protein>
    <recommendedName>
        <fullName evidence="7">DUF2179 domain-containing protein</fullName>
    </recommendedName>
</protein>
<keyword evidence="5 6" id="KW-0472">Membrane</keyword>
<dbReference type="PANTHER" id="PTHR33545:SF9">
    <property type="entry name" value="UPF0750 MEMBRANE PROTEIN YITE"/>
    <property type="match status" value="1"/>
</dbReference>
<evidence type="ECO:0000256" key="1">
    <source>
        <dbReference type="ARBA" id="ARBA00004651"/>
    </source>
</evidence>
<keyword evidence="3 6" id="KW-0812">Transmembrane</keyword>
<feature type="transmembrane region" description="Helical" evidence="6">
    <location>
        <begin position="64"/>
        <end position="86"/>
    </location>
</feature>
<dbReference type="CDD" id="cd16380">
    <property type="entry name" value="YitT_C"/>
    <property type="match status" value="1"/>
</dbReference>
<evidence type="ECO:0000256" key="4">
    <source>
        <dbReference type="ARBA" id="ARBA00022989"/>
    </source>
</evidence>